<name>A1ZK78_MICM2</name>
<dbReference type="AlphaFoldDB" id="A1ZK78"/>
<comment type="caution">
    <text evidence="1">The sequence shown here is derived from an EMBL/GenBank/DDBJ whole genome shotgun (WGS) entry which is preliminary data.</text>
</comment>
<organism evidence="1 2">
    <name type="scientific">Microscilla marina ATCC 23134</name>
    <dbReference type="NCBI Taxonomy" id="313606"/>
    <lineage>
        <taxon>Bacteria</taxon>
        <taxon>Pseudomonadati</taxon>
        <taxon>Bacteroidota</taxon>
        <taxon>Cytophagia</taxon>
        <taxon>Cytophagales</taxon>
        <taxon>Microscillaceae</taxon>
        <taxon>Microscilla</taxon>
    </lineage>
</organism>
<keyword evidence="2" id="KW-1185">Reference proteome</keyword>
<evidence type="ECO:0000313" key="1">
    <source>
        <dbReference type="EMBL" id="EAY29104.1"/>
    </source>
</evidence>
<dbReference type="Proteomes" id="UP000004095">
    <property type="component" value="Unassembled WGS sequence"/>
</dbReference>
<dbReference type="EMBL" id="AAWS01000012">
    <property type="protein sequence ID" value="EAY29104.1"/>
    <property type="molecule type" value="Genomic_DNA"/>
</dbReference>
<gene>
    <name evidence="1" type="ORF">M23134_02295</name>
</gene>
<accession>A1ZK78</accession>
<reference evidence="1 2" key="1">
    <citation type="submission" date="2007-01" db="EMBL/GenBank/DDBJ databases">
        <authorList>
            <person name="Haygood M."/>
            <person name="Podell S."/>
            <person name="Anderson C."/>
            <person name="Hopkinson B."/>
            <person name="Roe K."/>
            <person name="Barbeau K."/>
            <person name="Gaasterland T."/>
            <person name="Ferriera S."/>
            <person name="Johnson J."/>
            <person name="Kravitz S."/>
            <person name="Beeson K."/>
            <person name="Sutton G."/>
            <person name="Rogers Y.-H."/>
            <person name="Friedman R."/>
            <person name="Frazier M."/>
            <person name="Venter J.C."/>
        </authorList>
    </citation>
    <scope>NUCLEOTIDE SEQUENCE [LARGE SCALE GENOMIC DNA]</scope>
    <source>
        <strain evidence="1 2">ATCC 23134</strain>
    </source>
</reference>
<evidence type="ECO:0000313" key="2">
    <source>
        <dbReference type="Proteomes" id="UP000004095"/>
    </source>
</evidence>
<protein>
    <submittedName>
        <fullName evidence="1">Uncharacterized protein</fullName>
    </submittedName>
</protein>
<proteinExistence type="predicted"/>
<sequence>MPISSFVTQLLPKLWKYEFKTIAPYNKRHQGVPGALYSIVL</sequence>